<dbReference type="EMBL" id="WDWL01000013">
    <property type="protein sequence ID" value="KAB7071350.1"/>
    <property type="molecule type" value="Genomic_DNA"/>
</dbReference>
<dbReference type="Proteomes" id="UP000478746">
    <property type="component" value="Unassembled WGS sequence"/>
</dbReference>
<sequence length="73" mass="8001">MAFLPKSAVDLEFGTFGRATKKPCAQAEQYNLAKRPSPALDGLISLNLRWLGEPNFGNALARTSTNGLWFTDD</sequence>
<dbReference type="Proteomes" id="UP000467387">
    <property type="component" value="Unassembled WGS sequence"/>
</dbReference>
<dbReference type="Proteomes" id="UP000261288">
    <property type="component" value="Unassembled WGS sequence"/>
</dbReference>
<evidence type="ECO:0000313" key="26">
    <source>
        <dbReference type="Proteomes" id="UP000491334"/>
    </source>
</evidence>
<evidence type="ECO:0000313" key="10">
    <source>
        <dbReference type="EMBL" id="KAB7396544.1"/>
    </source>
</evidence>
<name>A0A269T7N4_BIFLN</name>
<proteinExistence type="predicted"/>
<dbReference type="EMBL" id="WDWU01000015">
    <property type="protein sequence ID" value="KAB7056272.1"/>
    <property type="molecule type" value="Genomic_DNA"/>
</dbReference>
<dbReference type="EMBL" id="WDZO01000022">
    <property type="protein sequence ID" value="KAB6911779.1"/>
    <property type="molecule type" value="Genomic_DNA"/>
</dbReference>
<dbReference type="EMBL" id="WDRM01000011">
    <property type="protein sequence ID" value="KAB7337817.1"/>
    <property type="molecule type" value="Genomic_DNA"/>
</dbReference>
<evidence type="ECO:0000313" key="8">
    <source>
        <dbReference type="EMBL" id="KAB7337817.1"/>
    </source>
</evidence>
<evidence type="ECO:0000313" key="17">
    <source>
        <dbReference type="Proteomes" id="UP000430971"/>
    </source>
</evidence>
<evidence type="ECO:0000313" key="7">
    <source>
        <dbReference type="EMBL" id="KAB7202210.1"/>
    </source>
</evidence>
<evidence type="ECO:0000313" key="24">
    <source>
        <dbReference type="Proteomes" id="UP000478746"/>
    </source>
</evidence>
<dbReference type="EMBL" id="WDVF01000011">
    <property type="protein sequence ID" value="KAB7134934.1"/>
    <property type="molecule type" value="Genomic_DNA"/>
</dbReference>
<evidence type="ECO:0000313" key="14">
    <source>
        <dbReference type="Proteomes" id="UP000261186"/>
    </source>
</evidence>
<evidence type="ECO:0000313" key="22">
    <source>
        <dbReference type="Proteomes" id="UP000468842"/>
    </source>
</evidence>
<evidence type="ECO:0000313" key="16">
    <source>
        <dbReference type="Proteomes" id="UP000265775"/>
    </source>
</evidence>
<reference evidence="17 18" key="2">
    <citation type="journal article" date="2019" name="Nat. Med.">
        <title>A library of human gut bacterial isolates paired with longitudinal multiomics data enables mechanistic microbiome research.</title>
        <authorList>
            <person name="Poyet M."/>
            <person name="Groussin M."/>
            <person name="Gibbons S.M."/>
            <person name="Avila-Pacheco J."/>
            <person name="Jiang X."/>
            <person name="Kearney S.M."/>
            <person name="Perrotta A.R."/>
            <person name="Berdy B."/>
            <person name="Zhao S."/>
            <person name="Lieberman T.D."/>
            <person name="Swanson P.K."/>
            <person name="Smith M."/>
            <person name="Roesemann S."/>
            <person name="Alexander J.E."/>
            <person name="Rich S.A."/>
            <person name="Livny J."/>
            <person name="Vlamakis H."/>
            <person name="Clish C."/>
            <person name="Bullock K."/>
            <person name="Deik A."/>
            <person name="Scott J."/>
            <person name="Pierce K.A."/>
            <person name="Xavier R.J."/>
            <person name="Alm E.J."/>
        </authorList>
    </citation>
    <scope>NUCLEOTIDE SEQUENCE [LARGE SCALE GENOMIC DNA]</scope>
    <source>
        <strain evidence="7 23">BIOML-A136</strain>
        <strain evidence="6 20">BIOML-A166</strain>
        <strain evidence="5 18">BIOML-A201</strain>
        <strain evidence="4 21">BIOML-A210</strain>
        <strain evidence="2 25">BIOML-A283</strain>
        <strain evidence="3 26">BIOML-A284</strain>
        <strain evidence="1 24">BIOML-A320</strain>
        <strain evidence="10 22">BIOML-A37</strain>
        <strain evidence="9 19">BIOML-A55</strain>
        <strain evidence="8 17">BIOML-A65</strain>
    </source>
</reference>
<dbReference type="EMBL" id="QSRH01000002">
    <property type="protein sequence ID" value="RGL05094.1"/>
    <property type="molecule type" value="Genomic_DNA"/>
</dbReference>
<evidence type="ECO:0000313" key="23">
    <source>
        <dbReference type="Proteomes" id="UP000476628"/>
    </source>
</evidence>
<dbReference type="Proteomes" id="UP000491334">
    <property type="component" value="Unassembled WGS sequence"/>
</dbReference>
<organism evidence="13 16">
    <name type="scientific">Bifidobacterium longum</name>
    <dbReference type="NCBI Taxonomy" id="216816"/>
    <lineage>
        <taxon>Bacteria</taxon>
        <taxon>Bacillati</taxon>
        <taxon>Actinomycetota</taxon>
        <taxon>Actinomycetes</taxon>
        <taxon>Bifidobacteriales</taxon>
        <taxon>Bifidobacteriaceae</taxon>
        <taxon>Bifidobacterium</taxon>
    </lineage>
</organism>
<dbReference type="EMBL" id="WDUB01000016">
    <property type="protein sequence ID" value="KAB7202210.1"/>
    <property type="molecule type" value="Genomic_DNA"/>
</dbReference>
<evidence type="ECO:0000313" key="15">
    <source>
        <dbReference type="Proteomes" id="UP000261288"/>
    </source>
</evidence>
<protein>
    <submittedName>
        <fullName evidence="13">Acyl-CoA dehydrogenase</fullName>
    </submittedName>
</protein>
<accession>A0A269T7N4</accession>
<evidence type="ECO:0000313" key="18">
    <source>
        <dbReference type="Proteomes" id="UP000432196"/>
    </source>
</evidence>
<evidence type="ECO:0000313" key="4">
    <source>
        <dbReference type="EMBL" id="KAB7056272.1"/>
    </source>
</evidence>
<evidence type="ECO:0000313" key="1">
    <source>
        <dbReference type="EMBL" id="KAB6837874.1"/>
    </source>
</evidence>
<evidence type="ECO:0000313" key="20">
    <source>
        <dbReference type="Proteomes" id="UP000461165"/>
    </source>
</evidence>
<evidence type="ECO:0000313" key="6">
    <source>
        <dbReference type="EMBL" id="KAB7134934.1"/>
    </source>
</evidence>
<dbReference type="Proteomes" id="UP000460881">
    <property type="component" value="Unassembled WGS sequence"/>
</dbReference>
<dbReference type="EMBL" id="WDZP01000021">
    <property type="protein sequence ID" value="KAB6917117.1"/>
    <property type="molecule type" value="Genomic_DNA"/>
</dbReference>
<dbReference type="EMBL" id="WDRC01000013">
    <property type="protein sequence ID" value="KAB7358872.1"/>
    <property type="molecule type" value="Genomic_DNA"/>
</dbReference>
<evidence type="ECO:0000313" key="25">
    <source>
        <dbReference type="Proteomes" id="UP000481350"/>
    </source>
</evidence>
<dbReference type="Proteomes" id="UP000461165">
    <property type="component" value="Unassembled WGS sequence"/>
</dbReference>
<reference evidence="14 15" key="1">
    <citation type="submission" date="2018-08" db="EMBL/GenBank/DDBJ databases">
        <title>A genome reference for cultivated species of the human gut microbiota.</title>
        <authorList>
            <person name="Zou Y."/>
            <person name="Xue W."/>
            <person name="Luo G."/>
        </authorList>
    </citation>
    <scope>NUCLEOTIDE SEQUENCE [LARGE SCALE GENOMIC DNA]</scope>
    <source>
        <strain evidence="13 16">AF11-12</strain>
        <strain evidence="12 15">TF06-45A</strain>
        <strain evidence="11 14">TF08-4AC</strain>
    </source>
</reference>
<dbReference type="Proteomes" id="UP000468842">
    <property type="component" value="Unassembled WGS sequence"/>
</dbReference>
<dbReference type="Proteomes" id="UP000261186">
    <property type="component" value="Unassembled WGS sequence"/>
</dbReference>
<evidence type="ECO:0000313" key="2">
    <source>
        <dbReference type="EMBL" id="KAB6911779.1"/>
    </source>
</evidence>
<comment type="caution">
    <text evidence="13">The sequence shown here is derived from an EMBL/GenBank/DDBJ whole genome shotgun (WGS) entry which is preliminary data.</text>
</comment>
<dbReference type="EMBL" id="QSAR01000001">
    <property type="protein sequence ID" value="RGW65941.1"/>
    <property type="molecule type" value="Genomic_DNA"/>
</dbReference>
<evidence type="ECO:0000313" key="11">
    <source>
        <dbReference type="EMBL" id="RGL05094.1"/>
    </source>
</evidence>
<dbReference type="Proteomes" id="UP000481350">
    <property type="component" value="Unassembled WGS sequence"/>
</dbReference>
<dbReference type="EMBL" id="QSRZ01000012">
    <property type="protein sequence ID" value="RGL45630.1"/>
    <property type="molecule type" value="Genomic_DNA"/>
</dbReference>
<evidence type="ECO:0000313" key="5">
    <source>
        <dbReference type="EMBL" id="KAB7071350.1"/>
    </source>
</evidence>
<dbReference type="Proteomes" id="UP000432196">
    <property type="component" value="Unassembled WGS sequence"/>
</dbReference>
<dbReference type="EMBL" id="WEAY01000011">
    <property type="protein sequence ID" value="KAB6837874.1"/>
    <property type="molecule type" value="Genomic_DNA"/>
</dbReference>
<evidence type="ECO:0000313" key="9">
    <source>
        <dbReference type="EMBL" id="KAB7358872.1"/>
    </source>
</evidence>
<gene>
    <name evidence="13" type="ORF">DWV59_00155</name>
    <name evidence="12" type="ORF">DXC63_10965</name>
    <name evidence="11" type="ORF">DXC85_03910</name>
    <name evidence="10" type="ORF">GBB40_02800</name>
    <name evidence="9" type="ORF">GBB63_05810</name>
    <name evidence="8" type="ORF">GBB73_05440</name>
    <name evidence="7" type="ORF">GBC45_09355</name>
    <name evidence="6" type="ORF">GBC97_06750</name>
    <name evidence="5" type="ORF">GBI83_09365</name>
    <name evidence="4" type="ORF">GBI87_09555</name>
    <name evidence="2" type="ORF">GBJ98_08635</name>
    <name evidence="3" type="ORF">GBK06_08835</name>
    <name evidence="1" type="ORF">GBK08_06860</name>
</gene>
<evidence type="ECO:0000313" key="13">
    <source>
        <dbReference type="EMBL" id="RGW65941.1"/>
    </source>
</evidence>
<dbReference type="Proteomes" id="UP000265775">
    <property type="component" value="Unassembled WGS sequence"/>
</dbReference>
<dbReference type="Proteomes" id="UP000430971">
    <property type="component" value="Unassembled WGS sequence"/>
</dbReference>
<evidence type="ECO:0000313" key="19">
    <source>
        <dbReference type="Proteomes" id="UP000460881"/>
    </source>
</evidence>
<evidence type="ECO:0000313" key="3">
    <source>
        <dbReference type="EMBL" id="KAB6917117.1"/>
    </source>
</evidence>
<dbReference type="EMBL" id="WDQK01000003">
    <property type="protein sequence ID" value="KAB7396544.1"/>
    <property type="molecule type" value="Genomic_DNA"/>
</dbReference>
<evidence type="ECO:0000313" key="12">
    <source>
        <dbReference type="EMBL" id="RGL45630.1"/>
    </source>
</evidence>
<dbReference type="AlphaFoldDB" id="A0A269T7N4"/>
<evidence type="ECO:0000313" key="21">
    <source>
        <dbReference type="Proteomes" id="UP000467387"/>
    </source>
</evidence>
<dbReference type="Proteomes" id="UP000476628">
    <property type="component" value="Unassembled WGS sequence"/>
</dbReference>